<reference evidence="1 2" key="1">
    <citation type="submission" date="2019-12" db="EMBL/GenBank/DDBJ databases">
        <authorList>
            <person name="Floudas D."/>
            <person name="Bentzer J."/>
            <person name="Ahren D."/>
            <person name="Johansson T."/>
            <person name="Persson P."/>
            <person name="Tunlid A."/>
        </authorList>
    </citation>
    <scope>NUCLEOTIDE SEQUENCE [LARGE SCALE GENOMIC DNA]</scope>
    <source>
        <strain evidence="1 2">CBS 102.39</strain>
    </source>
</reference>
<keyword evidence="2" id="KW-1185">Reference proteome</keyword>
<organism evidence="1 2">
    <name type="scientific">Agrocybe pediades</name>
    <dbReference type="NCBI Taxonomy" id="84607"/>
    <lineage>
        <taxon>Eukaryota</taxon>
        <taxon>Fungi</taxon>
        <taxon>Dikarya</taxon>
        <taxon>Basidiomycota</taxon>
        <taxon>Agaricomycotina</taxon>
        <taxon>Agaricomycetes</taxon>
        <taxon>Agaricomycetidae</taxon>
        <taxon>Agaricales</taxon>
        <taxon>Agaricineae</taxon>
        <taxon>Strophariaceae</taxon>
        <taxon>Agrocybe</taxon>
    </lineage>
</organism>
<protein>
    <submittedName>
        <fullName evidence="1">Uncharacterized protein</fullName>
    </submittedName>
</protein>
<sequence length="156" mass="17804">MSNISSLQLWFTYCAVCETDLEICLALHAFISQLSNLQTLLIVGASLHAVHFIHEGIRHDLRILPSLKTVRFRYNFPNIQELDAFLCRRREIGLPIEKLVLPSLCDMNSNQLDYTCLENQPGMKVVWEDLNEPREYICGSGSPDVLHFETKRAAVA</sequence>
<comment type="caution">
    <text evidence="1">The sequence shown here is derived from an EMBL/GenBank/DDBJ whole genome shotgun (WGS) entry which is preliminary data.</text>
</comment>
<evidence type="ECO:0000313" key="2">
    <source>
        <dbReference type="Proteomes" id="UP000521872"/>
    </source>
</evidence>
<evidence type="ECO:0000313" key="1">
    <source>
        <dbReference type="EMBL" id="KAF4618530.1"/>
    </source>
</evidence>
<dbReference type="Proteomes" id="UP000521872">
    <property type="component" value="Unassembled WGS sequence"/>
</dbReference>
<accession>A0A8H4QVZ3</accession>
<dbReference type="AlphaFoldDB" id="A0A8H4QVZ3"/>
<name>A0A8H4QVZ3_9AGAR</name>
<gene>
    <name evidence="1" type="ORF">D9613_009702</name>
</gene>
<dbReference type="EMBL" id="JAACJL010000017">
    <property type="protein sequence ID" value="KAF4618530.1"/>
    <property type="molecule type" value="Genomic_DNA"/>
</dbReference>
<proteinExistence type="predicted"/>